<organism evidence="12 14">
    <name type="scientific">Salinicoccus roseus</name>
    <dbReference type="NCBI Taxonomy" id="45670"/>
    <lineage>
        <taxon>Bacteria</taxon>
        <taxon>Bacillati</taxon>
        <taxon>Bacillota</taxon>
        <taxon>Bacilli</taxon>
        <taxon>Bacillales</taxon>
        <taxon>Staphylococcaceae</taxon>
        <taxon>Salinicoccus</taxon>
    </lineage>
</organism>
<comment type="pathway">
    <text evidence="3">Cofactor biosynthesis; riboflavin biosynthesis; riboflavin from 2-hydroxy-3-oxobutyl phosphate and 5-amino-6-(D-ribitylamino)uracil: step 2/2.</text>
</comment>
<dbReference type="PANTHER" id="PTHR21098">
    <property type="entry name" value="RIBOFLAVIN SYNTHASE ALPHA CHAIN"/>
    <property type="match status" value="1"/>
</dbReference>
<evidence type="ECO:0000256" key="7">
    <source>
        <dbReference type="ARBA" id="ARBA00022679"/>
    </source>
</evidence>
<dbReference type="PIRSF" id="PIRSF000498">
    <property type="entry name" value="Riboflavin_syn_A"/>
    <property type="match status" value="1"/>
</dbReference>
<evidence type="ECO:0000256" key="2">
    <source>
        <dbReference type="ARBA" id="ARBA00002803"/>
    </source>
</evidence>
<evidence type="ECO:0000256" key="10">
    <source>
        <dbReference type="PROSITE-ProRule" id="PRU00524"/>
    </source>
</evidence>
<dbReference type="GO" id="GO:0004746">
    <property type="term" value="F:riboflavin synthase activity"/>
    <property type="evidence" value="ECO:0007669"/>
    <property type="project" value="UniProtKB-UniRule"/>
</dbReference>
<reference evidence="13" key="3">
    <citation type="submission" date="2022-12" db="EMBL/GenBank/DDBJ databases">
        <title>Genome analysis and biological profiling of marine Salinicoccus roseus MOSEL-ME25.</title>
        <authorList>
            <person name="Mirza F.T."/>
            <person name="Xie Y."/>
            <person name="Shinwari Z.K."/>
        </authorList>
    </citation>
    <scope>NUCLEOTIDE SEQUENCE</scope>
    <source>
        <strain evidence="13">MOSEL-ME25</strain>
    </source>
</reference>
<keyword evidence="7 13" id="KW-0808">Transferase</keyword>
<reference evidence="13" key="2">
    <citation type="submission" date="2020-04" db="EMBL/GenBank/DDBJ databases">
        <authorList>
            <person name="Tanveer F."/>
            <person name="Xie Y."/>
            <person name="Shinwari Z.K."/>
        </authorList>
    </citation>
    <scope>NUCLEOTIDE SEQUENCE</scope>
    <source>
        <strain evidence="13">MOSEL-ME25</strain>
    </source>
</reference>
<evidence type="ECO:0000256" key="3">
    <source>
        <dbReference type="ARBA" id="ARBA00004887"/>
    </source>
</evidence>
<dbReference type="GO" id="GO:0009231">
    <property type="term" value="P:riboflavin biosynthetic process"/>
    <property type="evidence" value="ECO:0007669"/>
    <property type="project" value="UniProtKB-KW"/>
</dbReference>
<evidence type="ECO:0000313" key="13">
    <source>
        <dbReference type="EMBL" id="MDB0579764.1"/>
    </source>
</evidence>
<evidence type="ECO:0000256" key="4">
    <source>
        <dbReference type="ARBA" id="ARBA00012827"/>
    </source>
</evidence>
<evidence type="ECO:0000259" key="11">
    <source>
        <dbReference type="PROSITE" id="PS51177"/>
    </source>
</evidence>
<dbReference type="CDD" id="cd00402">
    <property type="entry name" value="Riboflavin_synthase_like"/>
    <property type="match status" value="1"/>
</dbReference>
<evidence type="ECO:0000313" key="14">
    <source>
        <dbReference type="Proteomes" id="UP000031546"/>
    </source>
</evidence>
<dbReference type="FunFam" id="2.40.30.20:FF:000004">
    <property type="entry name" value="Riboflavin synthase, alpha subunit"/>
    <property type="match status" value="1"/>
</dbReference>
<dbReference type="InterPro" id="IPR017938">
    <property type="entry name" value="Riboflavin_synthase-like_b-brl"/>
</dbReference>
<dbReference type="OrthoDB" id="9788537at2"/>
<dbReference type="InterPro" id="IPR001783">
    <property type="entry name" value="Lumazine-bd"/>
</dbReference>
<evidence type="ECO:0000256" key="8">
    <source>
        <dbReference type="ARBA" id="ARBA00022737"/>
    </source>
</evidence>
<dbReference type="EMBL" id="JABEVU030000001">
    <property type="protein sequence ID" value="MDB0579764.1"/>
    <property type="molecule type" value="Genomic_DNA"/>
</dbReference>
<dbReference type="Gene3D" id="2.40.30.20">
    <property type="match status" value="2"/>
</dbReference>
<dbReference type="PROSITE" id="PS51177">
    <property type="entry name" value="LUMAZINE_BIND"/>
    <property type="match status" value="2"/>
</dbReference>
<comment type="caution">
    <text evidence="12">The sequence shown here is derived from an EMBL/GenBank/DDBJ whole genome shotgun (WGS) entry which is preliminary data.</text>
</comment>
<comment type="function">
    <text evidence="2">Catalyzes the dismutation of two molecules of 6,7-dimethyl-8-ribityllumazine, resulting in the formation of riboflavin and 5-amino-6-(D-ribitylamino)uracil.</text>
</comment>
<feature type="repeat" description="Lumazine-binding" evidence="10">
    <location>
        <begin position="96"/>
        <end position="194"/>
    </location>
</feature>
<accession>A0A0C2HDB1</accession>
<feature type="repeat" description="Lumazine-binding" evidence="10">
    <location>
        <begin position="1"/>
        <end position="95"/>
    </location>
</feature>
<evidence type="ECO:0000313" key="12">
    <source>
        <dbReference type="EMBL" id="KIH71665.1"/>
    </source>
</evidence>
<comment type="catalytic activity">
    <reaction evidence="1">
        <text>2 6,7-dimethyl-8-(1-D-ribityl)lumazine + H(+) = 5-amino-6-(D-ribitylamino)uracil + riboflavin</text>
        <dbReference type="Rhea" id="RHEA:20772"/>
        <dbReference type="ChEBI" id="CHEBI:15378"/>
        <dbReference type="ChEBI" id="CHEBI:15934"/>
        <dbReference type="ChEBI" id="CHEBI:57986"/>
        <dbReference type="ChEBI" id="CHEBI:58201"/>
        <dbReference type="EC" id="2.5.1.9"/>
    </reaction>
</comment>
<dbReference type="NCBIfam" id="NF006767">
    <property type="entry name" value="PRK09289.1"/>
    <property type="match status" value="1"/>
</dbReference>
<dbReference type="STRING" id="45670.SN16_03095"/>
<dbReference type="EMBL" id="JXII01000002">
    <property type="protein sequence ID" value="KIH71665.1"/>
    <property type="molecule type" value="Genomic_DNA"/>
</dbReference>
<dbReference type="PANTHER" id="PTHR21098:SF12">
    <property type="entry name" value="RIBOFLAVIN SYNTHASE"/>
    <property type="match status" value="1"/>
</dbReference>
<dbReference type="RefSeq" id="WP_040105125.1">
    <property type="nucleotide sequence ID" value="NZ_JABEVU030000001.1"/>
</dbReference>
<dbReference type="GeneID" id="77844524"/>
<evidence type="ECO:0000256" key="1">
    <source>
        <dbReference type="ARBA" id="ARBA00000968"/>
    </source>
</evidence>
<sequence>MFTGIIEQIGEVKKAADTGEHTVFEIFTGTFDDLKLGDSVSVNGTCLTVTGIDADSFTVEMVNETKRITSLDKIEAGMPINLERALTLSTRLGGHIVSGHVDGTGEITSVNDDGSALVMYIACPSSLMKYMVKKGSVAVDGISLTLFDVDLEASEIILNLIPETQERTTLAQKGAGDRVNIEADMLMKHVDHLLHSSGSLDLSALVEGGRRHV</sequence>
<evidence type="ECO:0000256" key="9">
    <source>
        <dbReference type="NCBIfam" id="TIGR00187"/>
    </source>
</evidence>
<keyword evidence="6" id="KW-0686">Riboflavin biosynthesis</keyword>
<dbReference type="SUPFAM" id="SSF63380">
    <property type="entry name" value="Riboflavin synthase domain-like"/>
    <property type="match status" value="2"/>
</dbReference>
<keyword evidence="15" id="KW-1185">Reference proteome</keyword>
<reference evidence="12 14" key="1">
    <citation type="submission" date="2015-01" db="EMBL/GenBank/DDBJ databases">
        <title>Genome sequences of high lactate-tolerant strain Salinicoccus roseus W12 with industrial interest.</title>
        <authorList>
            <person name="Wang H."/>
            <person name="Yu B."/>
        </authorList>
    </citation>
    <scope>NUCLEOTIDE SEQUENCE [LARGE SCALE GENOMIC DNA]</scope>
    <source>
        <strain evidence="12 14">W12</strain>
    </source>
</reference>
<dbReference type="Proteomes" id="UP000031546">
    <property type="component" value="Unassembled WGS sequence"/>
</dbReference>
<dbReference type="NCBIfam" id="TIGR00187">
    <property type="entry name" value="ribE"/>
    <property type="match status" value="1"/>
</dbReference>
<proteinExistence type="predicted"/>
<keyword evidence="8" id="KW-0677">Repeat</keyword>
<evidence type="ECO:0000256" key="6">
    <source>
        <dbReference type="ARBA" id="ARBA00022619"/>
    </source>
</evidence>
<feature type="domain" description="Lumazine-binding" evidence="11">
    <location>
        <begin position="96"/>
        <end position="194"/>
    </location>
</feature>
<dbReference type="AlphaFoldDB" id="A0A0C2HDB1"/>
<feature type="domain" description="Lumazine-binding" evidence="11">
    <location>
        <begin position="1"/>
        <end position="95"/>
    </location>
</feature>
<dbReference type="InterPro" id="IPR026017">
    <property type="entry name" value="Lumazine-bd_dom"/>
</dbReference>
<evidence type="ECO:0000256" key="5">
    <source>
        <dbReference type="ARBA" id="ARBA00013950"/>
    </source>
</evidence>
<protein>
    <recommendedName>
        <fullName evidence="5 9">Riboflavin synthase</fullName>
        <ecNumber evidence="4 9">2.5.1.9</ecNumber>
    </recommendedName>
</protein>
<dbReference type="Pfam" id="PF00677">
    <property type="entry name" value="Lum_binding"/>
    <property type="match status" value="2"/>
</dbReference>
<name>A0A0C2HDB1_9STAP</name>
<gene>
    <name evidence="13" type="ORF">F7P68_0004410</name>
    <name evidence="12" type="ORF">SN16_03095</name>
</gene>
<dbReference type="EC" id="2.5.1.9" evidence="4 9"/>
<dbReference type="Proteomes" id="UP000527860">
    <property type="component" value="Unassembled WGS sequence"/>
</dbReference>
<dbReference type="NCBIfam" id="NF009566">
    <property type="entry name" value="PRK13020.1"/>
    <property type="match status" value="1"/>
</dbReference>
<evidence type="ECO:0000313" key="15">
    <source>
        <dbReference type="Proteomes" id="UP000527860"/>
    </source>
</evidence>
<dbReference type="InterPro" id="IPR023366">
    <property type="entry name" value="ATP_synth_asu-like_sf"/>
</dbReference>